<sequence>MTTLKGIFPDSKSIKGKNFIYENVKNLRQLHANKETEETQKSQVSSQRKTTNNANCSNNYNYVLPKVNTNLRMRKHDTNVNINVNTKLDQHQEPCKKTSASTLNKNNVLMKKTIYSTSNNLLVKERKTGHKELHKSRQKLHENVSLDPDIPYKSVGDNDNNIKVQVKVKNQGIQTLDTNEIENLYSEGIVKYPSKKYLNCNEATKNDTNEEINVSSKSITNSPLNQGDIQVFEKTTQNKKNKSDTKNSKSLSSKEEVNFIKLNKEHSFATNKTTTQVNNNISNNTNNNNNNNSNNNNLPTNYRMGVVPKYIKNRKEIQEKIQKAKQEELDPNCPNGHVPLPDNERKETLQMLKKSINITIAGYQDYVNELNMMPIKVDTLRAQRRKIEIEKQLNKLEEGIKVFSRPKVYVKMNA</sequence>
<evidence type="ECO:0000313" key="9">
    <source>
        <dbReference type="Proteomes" id="UP000655588"/>
    </source>
</evidence>
<feature type="compositionally biased region" description="Polar residues" evidence="6">
    <location>
        <begin position="41"/>
        <end position="51"/>
    </location>
</feature>
<evidence type="ECO:0000256" key="3">
    <source>
        <dbReference type="ARBA" id="ARBA00022490"/>
    </source>
</evidence>
<feature type="region of interest" description="Disordered" evidence="6">
    <location>
        <begin position="279"/>
        <end position="302"/>
    </location>
</feature>
<evidence type="ECO:0000256" key="6">
    <source>
        <dbReference type="SAM" id="MobiDB-lite"/>
    </source>
</evidence>
<dbReference type="PROSITE" id="PS51665">
    <property type="entry name" value="ENKURIN"/>
    <property type="match status" value="1"/>
</dbReference>
<organism evidence="8 9">
    <name type="scientific">Frieseomelitta varia</name>
    <dbReference type="NCBI Taxonomy" id="561572"/>
    <lineage>
        <taxon>Eukaryota</taxon>
        <taxon>Metazoa</taxon>
        <taxon>Ecdysozoa</taxon>
        <taxon>Arthropoda</taxon>
        <taxon>Hexapoda</taxon>
        <taxon>Insecta</taxon>
        <taxon>Pterygota</taxon>
        <taxon>Neoptera</taxon>
        <taxon>Endopterygota</taxon>
        <taxon>Hymenoptera</taxon>
        <taxon>Apocrita</taxon>
        <taxon>Aculeata</taxon>
        <taxon>Apoidea</taxon>
        <taxon>Anthophila</taxon>
        <taxon>Apidae</taxon>
        <taxon>Frieseomelitta</taxon>
    </lineage>
</organism>
<gene>
    <name evidence="8" type="ORF">E2986_10420</name>
</gene>
<feature type="region of interest" description="Disordered" evidence="6">
    <location>
        <begin position="34"/>
        <end position="58"/>
    </location>
</feature>
<keyword evidence="3" id="KW-0963">Cytoplasm</keyword>
<dbReference type="Proteomes" id="UP000655588">
    <property type="component" value="Unassembled WGS sequence"/>
</dbReference>
<dbReference type="PANTHER" id="PTHR21490:SF2">
    <property type="entry name" value="ENKURIN DOMAIN-CONTAINING PROTEIN 1"/>
    <property type="match status" value="1"/>
</dbReference>
<dbReference type="AlphaFoldDB" id="A0A833VYY1"/>
<dbReference type="InterPro" id="IPR027012">
    <property type="entry name" value="Enkurin_dom"/>
</dbReference>
<feature type="region of interest" description="Disordered" evidence="6">
    <location>
        <begin position="235"/>
        <end position="254"/>
    </location>
</feature>
<reference evidence="8" key="1">
    <citation type="submission" date="2019-11" db="EMBL/GenBank/DDBJ databases">
        <title>The nuclear and mitochondrial genomes of Frieseomelitta varia - a highly eusocial stingless bee (Meliponini) with a permanently sterile worker caste.</title>
        <authorList>
            <person name="Freitas F.C.P."/>
            <person name="Lourenco A.P."/>
            <person name="Nunes F.M.F."/>
            <person name="Paschoal A.R."/>
            <person name="Abreu F.C.P."/>
            <person name="Barbin F.O."/>
            <person name="Bataglia L."/>
            <person name="Cardoso-Junior C.A.M."/>
            <person name="Cervoni M.S."/>
            <person name="Silva S.R."/>
            <person name="Dalarmi F."/>
            <person name="Del Lama M.A."/>
            <person name="Depintor T.S."/>
            <person name="Ferreira K.M."/>
            <person name="Goria P.S."/>
            <person name="Jaskot M.C."/>
            <person name="Lago D.C."/>
            <person name="Luna-Lucena D."/>
            <person name="Moda L.M."/>
            <person name="Nascimento L."/>
            <person name="Pedrino M."/>
            <person name="Rabico F.O."/>
            <person name="Sanches F.C."/>
            <person name="Santos D.E."/>
            <person name="Santos C.G."/>
            <person name="Vieira J."/>
            <person name="Lopes T.F."/>
            <person name="Barchuk A.R."/>
            <person name="Hartfelder K."/>
            <person name="Simoes Z.L.P."/>
            <person name="Bitondi M.M.G."/>
            <person name="Pinheiro D.G."/>
        </authorList>
    </citation>
    <scope>NUCLEOTIDE SEQUENCE</scope>
    <source>
        <strain evidence="8">USP_RPSP 00005682</strain>
        <tissue evidence="8">Whole individual</tissue>
    </source>
</reference>
<keyword evidence="5" id="KW-0966">Cell projection</keyword>
<dbReference type="InterPro" id="IPR052102">
    <property type="entry name" value="Enkurin_domain-protein"/>
</dbReference>
<dbReference type="GO" id="GO:0005881">
    <property type="term" value="C:cytoplasmic microtubule"/>
    <property type="evidence" value="ECO:0007669"/>
    <property type="project" value="TreeGrafter"/>
</dbReference>
<dbReference type="Pfam" id="PF13864">
    <property type="entry name" value="Enkurin"/>
    <property type="match status" value="1"/>
</dbReference>
<feature type="compositionally biased region" description="Low complexity" evidence="6">
    <location>
        <begin position="279"/>
        <end position="297"/>
    </location>
</feature>
<protein>
    <recommendedName>
        <fullName evidence="7">Enkurin domain-containing protein</fullName>
    </recommendedName>
</protein>
<evidence type="ECO:0000256" key="5">
    <source>
        <dbReference type="ARBA" id="ARBA00023273"/>
    </source>
</evidence>
<name>A0A833VYY1_9HYME</name>
<evidence type="ECO:0000256" key="2">
    <source>
        <dbReference type="ARBA" id="ARBA00004245"/>
    </source>
</evidence>
<feature type="domain" description="Enkurin" evidence="7">
    <location>
        <begin position="312"/>
        <end position="411"/>
    </location>
</feature>
<accession>A0A833VYY1</accession>
<proteinExistence type="predicted"/>
<dbReference type="PANTHER" id="PTHR21490">
    <property type="entry name" value="ENKURIN-RELATED"/>
    <property type="match status" value="1"/>
</dbReference>
<comment type="caution">
    <text evidence="8">The sequence shown here is derived from an EMBL/GenBank/DDBJ whole genome shotgun (WGS) entry which is preliminary data.</text>
</comment>
<comment type="subcellular location">
    <subcellularLocation>
        <location evidence="1">Cell projection</location>
        <location evidence="1">Cilium</location>
    </subcellularLocation>
    <subcellularLocation>
        <location evidence="2">Cytoplasm</location>
        <location evidence="2">Cytoskeleton</location>
    </subcellularLocation>
</comment>
<evidence type="ECO:0000259" key="7">
    <source>
        <dbReference type="PROSITE" id="PS51665"/>
    </source>
</evidence>
<evidence type="ECO:0000256" key="1">
    <source>
        <dbReference type="ARBA" id="ARBA00004138"/>
    </source>
</evidence>
<keyword evidence="4" id="KW-0206">Cytoskeleton</keyword>
<dbReference type="GO" id="GO:0005929">
    <property type="term" value="C:cilium"/>
    <property type="evidence" value="ECO:0007669"/>
    <property type="project" value="UniProtKB-SubCell"/>
</dbReference>
<keyword evidence="9" id="KW-1185">Reference proteome</keyword>
<evidence type="ECO:0000256" key="4">
    <source>
        <dbReference type="ARBA" id="ARBA00023212"/>
    </source>
</evidence>
<dbReference type="EMBL" id="WNWW01000376">
    <property type="protein sequence ID" value="KAF3425564.1"/>
    <property type="molecule type" value="Genomic_DNA"/>
</dbReference>
<evidence type="ECO:0000313" key="8">
    <source>
        <dbReference type="EMBL" id="KAF3425564.1"/>
    </source>
</evidence>
<feature type="compositionally biased region" description="Basic and acidic residues" evidence="6">
    <location>
        <begin position="241"/>
        <end position="254"/>
    </location>
</feature>